<gene>
    <name evidence="1" type="ORF">ROSINTL182_07224</name>
</gene>
<comment type="caution">
    <text evidence="1">The sequence shown here is derived from an EMBL/GenBank/DDBJ whole genome shotgun (WGS) entry which is preliminary data.</text>
</comment>
<dbReference type="SUPFAM" id="SSF52266">
    <property type="entry name" value="SGNH hydrolase"/>
    <property type="match status" value="1"/>
</dbReference>
<reference evidence="1 2" key="1">
    <citation type="submission" date="2009-08" db="EMBL/GenBank/DDBJ databases">
        <authorList>
            <person name="Weinstock G."/>
            <person name="Sodergren E."/>
            <person name="Clifton S."/>
            <person name="Fulton L."/>
            <person name="Fulton B."/>
            <person name="Courtney L."/>
            <person name="Fronick C."/>
            <person name="Harrison M."/>
            <person name="Strong C."/>
            <person name="Farmer C."/>
            <person name="Delahaunty K."/>
            <person name="Markovic C."/>
            <person name="Hall O."/>
            <person name="Minx P."/>
            <person name="Tomlinson C."/>
            <person name="Mitreva M."/>
            <person name="Nelson J."/>
            <person name="Hou S."/>
            <person name="Wollam A."/>
            <person name="Pepin K.H."/>
            <person name="Johnson M."/>
            <person name="Bhonagiri V."/>
            <person name="Nash W.E."/>
            <person name="Warren W."/>
            <person name="Chinwalla A."/>
            <person name="Mardis E.R."/>
            <person name="Wilson R.K."/>
        </authorList>
    </citation>
    <scope>NUCLEOTIDE SEQUENCE [LARGE SCALE GENOMIC DNA]</scope>
    <source>
        <strain evidence="1 2">L1-82</strain>
    </source>
</reference>
<evidence type="ECO:0000313" key="2">
    <source>
        <dbReference type="Proteomes" id="UP000004828"/>
    </source>
</evidence>
<name>C7GBE0_9FIRM</name>
<dbReference type="HOGENOM" id="CLU_670624_0_0_9"/>
<evidence type="ECO:0000313" key="1">
    <source>
        <dbReference type="EMBL" id="EEV00747.1"/>
    </source>
</evidence>
<protein>
    <submittedName>
        <fullName evidence="1">Uncharacterized protein</fullName>
    </submittedName>
</protein>
<organism evidence="1 2">
    <name type="scientific">Roseburia intestinalis L1-82</name>
    <dbReference type="NCBI Taxonomy" id="536231"/>
    <lineage>
        <taxon>Bacteria</taxon>
        <taxon>Bacillati</taxon>
        <taxon>Bacillota</taxon>
        <taxon>Clostridia</taxon>
        <taxon>Lachnospirales</taxon>
        <taxon>Lachnospiraceae</taxon>
        <taxon>Roseburia</taxon>
    </lineage>
</organism>
<proteinExistence type="predicted"/>
<dbReference type="InterPro" id="IPR036514">
    <property type="entry name" value="SGNH_hydro_sf"/>
</dbReference>
<accession>C7GBE0</accession>
<sequence>MSFLSDYTEKNSNLIPKIDIPCFAWNSQAEQGLLFFKAKSLWIPCDTIPAVTDYIQTHFSLFQTTNLTICLMTSKFQIQAVIRQFLSILGIDSSQILDIYQLYLHKLPIKQYQQIIRSCTAPLDGMIFGISHGQAGILEDLLPGNALNFCSSSQDIYFNTKILSALAEESYNAICHTKYIIFDMFDYTYFNFDTILTNECQNYLTANGFFCENRHDYHHSQSVDDINHCLTEIFALRSDTSAFQRFLTLFPQIHCPDVQEYQNEYRKLMRPDTTLHQDAIAAYLSPSTPVFSSIQRHVYEPTIQFQIANFAEFLHLVYCINPNIKVIGVLLPKYYVVEETEQTVNQLWKPYFENIVSSFQEKYANFTFCDLKNLTDISHNPDFYQDLTHLNFEGARHLTNYIVSAISEHS</sequence>
<dbReference type="EMBL" id="ABYJ02000104">
    <property type="protein sequence ID" value="EEV00747.1"/>
    <property type="molecule type" value="Genomic_DNA"/>
</dbReference>
<dbReference type="Gene3D" id="3.40.50.1110">
    <property type="entry name" value="SGNH hydrolase"/>
    <property type="match status" value="1"/>
</dbReference>
<dbReference type="Proteomes" id="UP000004828">
    <property type="component" value="Unassembled WGS sequence"/>
</dbReference>
<dbReference type="AlphaFoldDB" id="C7GBE0"/>